<dbReference type="InterPro" id="IPR002656">
    <property type="entry name" value="Acyl_transf_3_dom"/>
</dbReference>
<keyword evidence="1" id="KW-1133">Transmembrane helix</keyword>
<keyword evidence="3" id="KW-0808">Transferase</keyword>
<accession>A0ABY6BFT9</accession>
<feature type="transmembrane region" description="Helical" evidence="1">
    <location>
        <begin position="12"/>
        <end position="29"/>
    </location>
</feature>
<proteinExistence type="predicted"/>
<name>A0ABY6BFT9_9GAMM</name>
<feature type="transmembrane region" description="Helical" evidence="1">
    <location>
        <begin position="147"/>
        <end position="166"/>
    </location>
</feature>
<evidence type="ECO:0000313" key="4">
    <source>
        <dbReference type="Proteomes" id="UP001064632"/>
    </source>
</evidence>
<feature type="transmembrane region" description="Helical" evidence="1">
    <location>
        <begin position="314"/>
        <end position="333"/>
    </location>
</feature>
<sequence>MERRHDIDALRVFAFAFLILYHVAMFYVAEWEWHIKSSYISEWLQYPMLFMNRWRMALLFLLSGIAIGLVNPAGRALGFAGSRTFRLLVPLLFGMFVVVPVQAYCQGVSNGLVAPGYLDFMLRYWTFQPWPRDAFDGWEYGITWNHLWYLAYLWVYTMLLCALMRFSDSRAGTWLRDRLAGLRGARLIVLPMLPFAVYLYTLAHFPSTNDLLNDWFQHAMYFTVFLYGWALGRDRAVWEELVRLRRWTLAIAVTLGLIYVPFVLSLDDDAPIGVLLIARTIRAAYLWTALMAILGWGKACLDRPFRWLPKANEAIFPCYVLHQSLIVLIGYWLAPLKLGPVLEPLLVLAGTVGGCWVIYVSLIRPFNLLRPFFGMKWRQRAAPAASQAATACAS</sequence>
<feature type="transmembrane region" description="Helical" evidence="1">
    <location>
        <begin position="54"/>
        <end position="73"/>
    </location>
</feature>
<dbReference type="Pfam" id="PF01757">
    <property type="entry name" value="Acyl_transf_3"/>
    <property type="match status" value="1"/>
</dbReference>
<keyword evidence="4" id="KW-1185">Reference proteome</keyword>
<feature type="transmembrane region" description="Helical" evidence="1">
    <location>
        <begin position="244"/>
        <end position="264"/>
    </location>
</feature>
<dbReference type="Proteomes" id="UP001064632">
    <property type="component" value="Chromosome"/>
</dbReference>
<evidence type="ECO:0000259" key="2">
    <source>
        <dbReference type="Pfam" id="PF01757"/>
    </source>
</evidence>
<keyword evidence="1" id="KW-0472">Membrane</keyword>
<gene>
    <name evidence="3" type="ORF">N4264_18530</name>
</gene>
<feature type="domain" description="Acyltransferase 3" evidence="2">
    <location>
        <begin position="5"/>
        <end position="359"/>
    </location>
</feature>
<dbReference type="PANTHER" id="PTHR36927">
    <property type="entry name" value="BLR4337 PROTEIN"/>
    <property type="match status" value="1"/>
</dbReference>
<evidence type="ECO:0000313" key="3">
    <source>
        <dbReference type="EMBL" id="UXI66732.1"/>
    </source>
</evidence>
<feature type="transmembrane region" description="Helical" evidence="1">
    <location>
        <begin position="215"/>
        <end position="232"/>
    </location>
</feature>
<dbReference type="PANTHER" id="PTHR36927:SF3">
    <property type="entry name" value="GLUCANS BIOSYNTHESIS PROTEIN C"/>
    <property type="match status" value="1"/>
</dbReference>
<dbReference type="RefSeq" id="WP_261693712.1">
    <property type="nucleotide sequence ID" value="NZ_CP104694.1"/>
</dbReference>
<feature type="transmembrane region" description="Helical" evidence="1">
    <location>
        <begin position="270"/>
        <end position="294"/>
    </location>
</feature>
<keyword evidence="1" id="KW-0812">Transmembrane</keyword>
<reference evidence="3" key="1">
    <citation type="submission" date="2022-09" db="EMBL/GenBank/DDBJ databases">
        <title>Tahibacter sp. nov., isolated from a fresh water.</title>
        <authorList>
            <person name="Baek J.H."/>
            <person name="Lee J.K."/>
            <person name="Kim J.M."/>
            <person name="Jeon C.O."/>
        </authorList>
    </citation>
    <scope>NUCLEOTIDE SEQUENCE</scope>
    <source>
        <strain evidence="3">W38</strain>
    </source>
</reference>
<dbReference type="EMBL" id="CP104694">
    <property type="protein sequence ID" value="UXI66732.1"/>
    <property type="molecule type" value="Genomic_DNA"/>
</dbReference>
<evidence type="ECO:0000256" key="1">
    <source>
        <dbReference type="SAM" id="Phobius"/>
    </source>
</evidence>
<organism evidence="3 4">
    <name type="scientific">Tahibacter amnicola</name>
    <dbReference type="NCBI Taxonomy" id="2976241"/>
    <lineage>
        <taxon>Bacteria</taxon>
        <taxon>Pseudomonadati</taxon>
        <taxon>Pseudomonadota</taxon>
        <taxon>Gammaproteobacteria</taxon>
        <taxon>Lysobacterales</taxon>
        <taxon>Rhodanobacteraceae</taxon>
        <taxon>Tahibacter</taxon>
    </lineage>
</organism>
<protein>
    <submittedName>
        <fullName evidence="3">Acyltransferase family protein</fullName>
    </submittedName>
</protein>
<keyword evidence="3" id="KW-0012">Acyltransferase</keyword>
<feature type="transmembrane region" description="Helical" evidence="1">
    <location>
        <begin position="345"/>
        <end position="366"/>
    </location>
</feature>
<feature type="transmembrane region" description="Helical" evidence="1">
    <location>
        <begin position="187"/>
        <end position="203"/>
    </location>
</feature>
<dbReference type="InterPro" id="IPR050623">
    <property type="entry name" value="Glucan_succinyl_AcylTrfase"/>
</dbReference>
<feature type="transmembrane region" description="Helical" evidence="1">
    <location>
        <begin position="85"/>
        <end position="104"/>
    </location>
</feature>
<dbReference type="GO" id="GO:0016746">
    <property type="term" value="F:acyltransferase activity"/>
    <property type="evidence" value="ECO:0007669"/>
    <property type="project" value="UniProtKB-KW"/>
</dbReference>